<protein>
    <submittedName>
        <fullName evidence="2">ArsR family transcriptional regulator</fullName>
    </submittedName>
</protein>
<comment type="caution">
    <text evidence="2">The sequence shown here is derived from an EMBL/GenBank/DDBJ whole genome shotgun (WGS) entry which is preliminary data.</text>
</comment>
<proteinExistence type="predicted"/>
<dbReference type="Proteomes" id="UP000321234">
    <property type="component" value="Unassembled WGS sequence"/>
</dbReference>
<dbReference type="InterPro" id="IPR036390">
    <property type="entry name" value="WH_DNA-bd_sf"/>
</dbReference>
<keyword evidence="3" id="KW-1185">Reference proteome</keyword>
<feature type="compositionally biased region" description="Low complexity" evidence="1">
    <location>
        <begin position="29"/>
        <end position="58"/>
    </location>
</feature>
<gene>
    <name evidence="2" type="ORF">FMM08_02245</name>
</gene>
<evidence type="ECO:0000256" key="1">
    <source>
        <dbReference type="SAM" id="MobiDB-lite"/>
    </source>
</evidence>
<dbReference type="RefSeq" id="WP_147924664.1">
    <property type="nucleotide sequence ID" value="NZ_VKAC01000001.1"/>
</dbReference>
<accession>A0A5C8ZLK7</accession>
<sequence>MRHPGPRHEQDDDEDDRWRALERRVAALEAAAGAERAGSAAELPSSPSPAAGSVPPARAGGGASFWALEEVRRQVAGHGLDGGAVLFTGTATLPGGTAEWQETRVVDDLLDDGSLDALEAPASALAALGSPVRLLLLVRVLRSPTGTASAAELTADEALGTSGQVYHHVRQLVAAGWLRTAARGRYAVPAERVVPLLVALALAGR</sequence>
<evidence type="ECO:0000313" key="2">
    <source>
        <dbReference type="EMBL" id="TXR58053.1"/>
    </source>
</evidence>
<dbReference type="EMBL" id="VKAC01000001">
    <property type="protein sequence ID" value="TXR58053.1"/>
    <property type="molecule type" value="Genomic_DNA"/>
</dbReference>
<dbReference type="InterPro" id="IPR036388">
    <property type="entry name" value="WH-like_DNA-bd_sf"/>
</dbReference>
<dbReference type="SUPFAM" id="SSF46785">
    <property type="entry name" value="Winged helix' DNA-binding domain"/>
    <property type="match status" value="1"/>
</dbReference>
<dbReference type="AlphaFoldDB" id="A0A5C8ZLK7"/>
<dbReference type="OrthoDB" id="3730926at2"/>
<name>A0A5C8ZLK7_9ACTN</name>
<dbReference type="Gene3D" id="1.10.10.10">
    <property type="entry name" value="Winged helix-like DNA-binding domain superfamily/Winged helix DNA-binding domain"/>
    <property type="match status" value="1"/>
</dbReference>
<organism evidence="2 3">
    <name type="scientific">Quadrisphaera setariae</name>
    <dbReference type="NCBI Taxonomy" id="2593304"/>
    <lineage>
        <taxon>Bacteria</taxon>
        <taxon>Bacillati</taxon>
        <taxon>Actinomycetota</taxon>
        <taxon>Actinomycetes</taxon>
        <taxon>Kineosporiales</taxon>
        <taxon>Kineosporiaceae</taxon>
        <taxon>Quadrisphaera</taxon>
    </lineage>
</organism>
<evidence type="ECO:0000313" key="3">
    <source>
        <dbReference type="Proteomes" id="UP000321234"/>
    </source>
</evidence>
<reference evidence="2 3" key="1">
    <citation type="submission" date="2019-07" db="EMBL/GenBank/DDBJ databases">
        <title>Quadrisphaera sp. strain DD2A genome sequencing and assembly.</title>
        <authorList>
            <person name="Kim I."/>
        </authorList>
    </citation>
    <scope>NUCLEOTIDE SEQUENCE [LARGE SCALE GENOMIC DNA]</scope>
    <source>
        <strain evidence="2 3">DD2A</strain>
    </source>
</reference>
<feature type="region of interest" description="Disordered" evidence="1">
    <location>
        <begin position="29"/>
        <end position="59"/>
    </location>
</feature>